<dbReference type="EMBL" id="CAJNOR010000828">
    <property type="protein sequence ID" value="CAF1016460.1"/>
    <property type="molecule type" value="Genomic_DNA"/>
</dbReference>
<feature type="repeat" description="TPR" evidence="3">
    <location>
        <begin position="357"/>
        <end position="390"/>
    </location>
</feature>
<feature type="domain" description="ADP ribosyltransferase" evidence="4">
    <location>
        <begin position="142"/>
        <end position="287"/>
    </location>
</feature>
<dbReference type="Gene3D" id="1.25.40.10">
    <property type="entry name" value="Tetratricopeptide repeat domain"/>
    <property type="match status" value="3"/>
</dbReference>
<dbReference type="EMBL" id="CAJNOJ010000073">
    <property type="protein sequence ID" value="CAF1035624.1"/>
    <property type="molecule type" value="Genomic_DNA"/>
</dbReference>
<dbReference type="SUPFAM" id="SSF81901">
    <property type="entry name" value="HCP-like"/>
    <property type="match status" value="1"/>
</dbReference>
<organism evidence="6 8">
    <name type="scientific">Adineta ricciae</name>
    <name type="common">Rotifer</name>
    <dbReference type="NCBI Taxonomy" id="249248"/>
    <lineage>
        <taxon>Eukaryota</taxon>
        <taxon>Metazoa</taxon>
        <taxon>Spiralia</taxon>
        <taxon>Gnathifera</taxon>
        <taxon>Rotifera</taxon>
        <taxon>Eurotatoria</taxon>
        <taxon>Bdelloidea</taxon>
        <taxon>Adinetida</taxon>
        <taxon>Adinetidae</taxon>
        <taxon>Adineta</taxon>
    </lineage>
</organism>
<evidence type="ECO:0000259" key="4">
    <source>
        <dbReference type="Pfam" id="PF03496"/>
    </source>
</evidence>
<dbReference type="PROSITE" id="PS50005">
    <property type="entry name" value="TPR"/>
    <property type="match status" value="5"/>
</dbReference>
<dbReference type="Gene3D" id="3.90.176.10">
    <property type="entry name" value="Toxin ADP-ribosyltransferase, Chain A, domain 1"/>
    <property type="match status" value="1"/>
</dbReference>
<feature type="repeat" description="TPR" evidence="3">
    <location>
        <begin position="735"/>
        <end position="768"/>
    </location>
</feature>
<dbReference type="GO" id="GO:0005576">
    <property type="term" value="C:extracellular region"/>
    <property type="evidence" value="ECO:0007669"/>
    <property type="project" value="InterPro"/>
</dbReference>
<dbReference type="SMART" id="SM00028">
    <property type="entry name" value="TPR"/>
    <property type="match status" value="11"/>
</dbReference>
<dbReference type="SUPFAM" id="SSF48452">
    <property type="entry name" value="TPR-like"/>
    <property type="match status" value="1"/>
</dbReference>
<dbReference type="Proteomes" id="UP000663828">
    <property type="component" value="Unassembled WGS sequence"/>
</dbReference>
<feature type="repeat" description="TPR" evidence="3">
    <location>
        <begin position="567"/>
        <end position="600"/>
    </location>
</feature>
<dbReference type="Pfam" id="PF13374">
    <property type="entry name" value="TPR_10"/>
    <property type="match status" value="1"/>
</dbReference>
<keyword evidence="2 3" id="KW-0802">TPR repeat</keyword>
<dbReference type="AlphaFoldDB" id="A0A814JGN5"/>
<keyword evidence="7" id="KW-1185">Reference proteome</keyword>
<dbReference type="Proteomes" id="UP000663852">
    <property type="component" value="Unassembled WGS sequence"/>
</dbReference>
<dbReference type="Pfam" id="PF03496">
    <property type="entry name" value="ADPrib_exo_Tox"/>
    <property type="match status" value="1"/>
</dbReference>
<dbReference type="SUPFAM" id="SSF56399">
    <property type="entry name" value="ADP-ribosylation"/>
    <property type="match status" value="1"/>
</dbReference>
<dbReference type="InterPro" id="IPR003540">
    <property type="entry name" value="ADP-ribosyltransferase"/>
</dbReference>
<dbReference type="PANTHER" id="PTHR45641">
    <property type="entry name" value="TETRATRICOPEPTIDE REPEAT PROTEIN (AFU_ORTHOLOGUE AFUA_6G03870)"/>
    <property type="match status" value="1"/>
</dbReference>
<evidence type="ECO:0000313" key="6">
    <source>
        <dbReference type="EMBL" id="CAF1035624.1"/>
    </source>
</evidence>
<dbReference type="PANTHER" id="PTHR45641:SF19">
    <property type="entry name" value="NEPHROCYSTIN-3"/>
    <property type="match status" value="1"/>
</dbReference>
<dbReference type="InterPro" id="IPR019734">
    <property type="entry name" value="TPR_rpt"/>
</dbReference>
<feature type="repeat" description="TPR" evidence="3">
    <location>
        <begin position="483"/>
        <end position="516"/>
    </location>
</feature>
<accession>A0A814JGN5</accession>
<evidence type="ECO:0000256" key="3">
    <source>
        <dbReference type="PROSITE-ProRule" id="PRU00339"/>
    </source>
</evidence>
<comment type="caution">
    <text evidence="6">The sequence shown here is derived from an EMBL/GenBank/DDBJ whole genome shotgun (WGS) entry which is preliminary data.</text>
</comment>
<gene>
    <name evidence="6" type="ORF">EDS130_LOCUS16643</name>
    <name evidence="5" type="ORF">XAT740_LOCUS14002</name>
</gene>
<feature type="repeat" description="TPR" evidence="3">
    <location>
        <begin position="651"/>
        <end position="684"/>
    </location>
</feature>
<dbReference type="PROSITE" id="PS51996">
    <property type="entry name" value="TR_MART"/>
    <property type="match status" value="1"/>
</dbReference>
<reference evidence="6" key="1">
    <citation type="submission" date="2021-02" db="EMBL/GenBank/DDBJ databases">
        <authorList>
            <person name="Nowell W R."/>
        </authorList>
    </citation>
    <scope>NUCLEOTIDE SEQUENCE</scope>
</reference>
<evidence type="ECO:0000256" key="2">
    <source>
        <dbReference type="ARBA" id="ARBA00022803"/>
    </source>
</evidence>
<keyword evidence="1" id="KW-0677">Repeat</keyword>
<evidence type="ECO:0000313" key="5">
    <source>
        <dbReference type="EMBL" id="CAF1016460.1"/>
    </source>
</evidence>
<name>A0A814JGN5_ADIRI</name>
<proteinExistence type="predicted"/>
<evidence type="ECO:0000256" key="1">
    <source>
        <dbReference type="ARBA" id="ARBA00022737"/>
    </source>
</evidence>
<sequence length="837" mass="97074">MPLIHDILQIQLIYIRSENGTSQELKMNRWTKVQGSFTDIVDFCNLFKANLRKSEHDFASVNFAYSLTNDNQRILDASFMYSQLLKDILLSKEYDDEAKKDFINYLRQQDANQPSRLKELDVYERNEPPLSSIWWYTKAVLFYERVNKALRTQDTDTIVHMGVYIQELHREIDKLHREQQFQRKLMVYRGQIMLVNDFEKLQKNKGGLLSFNNFLSTSKNRNVLFSYADGSYLPDDLVGISFHIEIDPAISSIAFADVQNLSQHEDEEEILFSMHTIFHIDEIIQKSAKSWQVNLTLTDDNDPVLKQVTDYMREQIRIGSIDKSLVYLLIRMGKYNDAENVCNDILKSASITLHTRLEFYRMLGAVKHHQGDDNSALLHFQTVLDLFPSSPIYDYDNLHDIYSNMAIVHESRGNYSIACEFYEIVAEIRERFTPDSTYELGTLYNNIGIMKNSMGNHFLALEYLQKALEILQSVLPAAHPDLAQIYINIGTINVTIGERTTAHQYFEKALQIQTRSLPSDHLDRIGALNNLAMTSQCIGQYKMAVDYYKESLDLLKVIDTSKYHHLGLIHNNIAQLKKALGEYDEAIEYHLKAIDIEENMSSMSNLRLPVFYINIAFTYSLLAKFSTAHEYLKKAYVIQKQSLSPDHREWARMHNSIGLVYHAEKRDELANKHYRKAVDIQEKTLPSTHPDLAALYNNLADTERRLKNEYIALQYIEKTLSIQEIHLHPKHPEIARTYSNMGTIFMTMGKYLDAEVYIRKALEIQEEVLSPTHPELGKTYGNIGLLHCFKNECFAGLDYLQKARRIFSIVFSPDHPDLACIDKIISDVQSRMSSQMW</sequence>
<evidence type="ECO:0000313" key="7">
    <source>
        <dbReference type="Proteomes" id="UP000663828"/>
    </source>
</evidence>
<dbReference type="Pfam" id="PF13424">
    <property type="entry name" value="TPR_12"/>
    <property type="match status" value="4"/>
</dbReference>
<evidence type="ECO:0000313" key="8">
    <source>
        <dbReference type="Proteomes" id="UP000663852"/>
    </source>
</evidence>
<dbReference type="InterPro" id="IPR011990">
    <property type="entry name" value="TPR-like_helical_dom_sf"/>
</dbReference>
<dbReference type="OrthoDB" id="5986190at2759"/>
<protein>
    <recommendedName>
        <fullName evidence="4">ADP ribosyltransferase domain-containing protein</fullName>
    </recommendedName>
</protein>